<dbReference type="RefSeq" id="WP_228212156.1">
    <property type="nucleotide sequence ID" value="NZ_OOGT01000025.1"/>
</dbReference>
<evidence type="ECO:0000313" key="4">
    <source>
        <dbReference type="EMBL" id="SPL69679.1"/>
    </source>
</evidence>
<keyword evidence="1" id="KW-0929">Antimicrobial</keyword>
<dbReference type="GO" id="GO:0042742">
    <property type="term" value="P:defense response to bacterium"/>
    <property type="evidence" value="ECO:0007669"/>
    <property type="project" value="UniProtKB-KW"/>
</dbReference>
<reference evidence="5" key="1">
    <citation type="submission" date="2018-03" db="EMBL/GenBank/DDBJ databases">
        <authorList>
            <person name="Blom J."/>
        </authorList>
    </citation>
    <scope>NUCLEOTIDE SEQUENCE [LARGE SCALE GENOMIC DNA]</scope>
    <source>
        <strain evidence="5">KPC-SM-21</strain>
    </source>
</reference>
<keyword evidence="2" id="KW-0081">Bacteriolytic enzyme</keyword>
<gene>
    <name evidence="4" type="ORF">KPC_0857</name>
</gene>
<dbReference type="GO" id="GO:0031640">
    <property type="term" value="P:killing of cells of another organism"/>
    <property type="evidence" value="ECO:0007669"/>
    <property type="project" value="UniProtKB-KW"/>
</dbReference>
<name>A0A2U3MWK3_9GAMM</name>
<protein>
    <submittedName>
        <fullName evidence="4">PAAR motif protein</fullName>
    </submittedName>
</protein>
<dbReference type="InterPro" id="IPR023346">
    <property type="entry name" value="Lysozyme-like_dom_sf"/>
</dbReference>
<dbReference type="EMBL" id="OOGT01000025">
    <property type="protein sequence ID" value="SPL69679.1"/>
    <property type="molecule type" value="Genomic_DNA"/>
</dbReference>
<proteinExistence type="predicted"/>
<dbReference type="Pfam" id="PF16754">
    <property type="entry name" value="Pesticin"/>
    <property type="match status" value="1"/>
</dbReference>
<evidence type="ECO:0000256" key="2">
    <source>
        <dbReference type="ARBA" id="ARBA00022638"/>
    </source>
</evidence>
<dbReference type="CDD" id="cd14744">
    <property type="entry name" value="PAAR_CT_2"/>
    <property type="match status" value="1"/>
</dbReference>
<dbReference type="InterPro" id="IPR008727">
    <property type="entry name" value="PAAR_motif"/>
</dbReference>
<dbReference type="Proteomes" id="UP000245974">
    <property type="component" value="Unassembled WGS sequence"/>
</dbReference>
<accession>A0A2U3MWK3</accession>
<dbReference type="InParanoid" id="A0A2U3MWK3"/>
<evidence type="ECO:0000259" key="3">
    <source>
        <dbReference type="Pfam" id="PF16754"/>
    </source>
</evidence>
<dbReference type="AlphaFoldDB" id="A0A2U3MWK3"/>
<dbReference type="InterPro" id="IPR023347">
    <property type="entry name" value="Lysozyme_dom_sf"/>
</dbReference>
<dbReference type="Gene3D" id="1.10.530.40">
    <property type="match status" value="1"/>
</dbReference>
<evidence type="ECO:0000313" key="5">
    <source>
        <dbReference type="Proteomes" id="UP000245974"/>
    </source>
</evidence>
<organism evidence="4 5">
    <name type="scientific">Acinetobacter stercoris</name>
    <dbReference type="NCBI Taxonomy" id="2126983"/>
    <lineage>
        <taxon>Bacteria</taxon>
        <taxon>Pseudomonadati</taxon>
        <taxon>Pseudomonadota</taxon>
        <taxon>Gammaproteobacteria</taxon>
        <taxon>Moraxellales</taxon>
        <taxon>Moraxellaceae</taxon>
        <taxon>Acinetobacter</taxon>
    </lineage>
</organism>
<dbReference type="InterPro" id="IPR031922">
    <property type="entry name" value="Pesticin_C"/>
</dbReference>
<dbReference type="SUPFAM" id="SSF53955">
    <property type="entry name" value="Lysozyme-like"/>
    <property type="match status" value="1"/>
</dbReference>
<keyword evidence="5" id="KW-1185">Reference proteome</keyword>
<evidence type="ECO:0000256" key="1">
    <source>
        <dbReference type="ARBA" id="ARBA00022529"/>
    </source>
</evidence>
<sequence length="346" mass="37861">MATPYITIGCPTTGGGVVLTGQDSFKIEGIPVACVGDKATCPLHKTVSTIISGDQYMKVQGKPMARAGDGLSCGCTLLPKQSLVVGDNAPSARANALTSQMSNNQQNTNNSLVDDKKEKEKTILCKPECLGKTIIFDTTPGPYTISMELWKFILSFEGFESTPYVPKNSDSSGVTLGYGYDLGQQSAAQIRKDLSPYYTAEQIDRLVSVAQGKKGAAARNVLPKISNITITKDKATEMIVSVKKRYANQVVDIYPEVLELHPHCQGALLDLIYNRGNGLKDMPKQLTRSHMREIRDAFKAGTPEKIPDILRNMSKLWVGKGLNGLVNRRKDEATWFEKGLKCDCYK</sequence>
<dbReference type="Gene3D" id="2.60.200.60">
    <property type="match status" value="1"/>
</dbReference>
<dbReference type="GO" id="GO:0003796">
    <property type="term" value="F:lysozyme activity"/>
    <property type="evidence" value="ECO:0007669"/>
    <property type="project" value="InterPro"/>
</dbReference>
<dbReference type="Pfam" id="PF05488">
    <property type="entry name" value="PAAR_motif"/>
    <property type="match status" value="1"/>
</dbReference>
<feature type="domain" description="Pesticin C-terminal" evidence="3">
    <location>
        <begin position="152"/>
        <end position="283"/>
    </location>
</feature>